<dbReference type="PANTHER" id="PTHR47011">
    <property type="entry name" value="CD226 ANTIGEN"/>
    <property type="match status" value="1"/>
</dbReference>
<dbReference type="Proteomes" id="UP000472272">
    <property type="component" value="Chromosome 7"/>
</dbReference>
<dbReference type="Ensembl" id="ENSPMRT00000008195.1">
    <property type="protein sequence ID" value="ENSPMRP00000007653.1"/>
    <property type="gene ID" value="ENSPMRG00000005172.1"/>
</dbReference>
<evidence type="ECO:0000313" key="3">
    <source>
        <dbReference type="Proteomes" id="UP000472272"/>
    </source>
</evidence>
<dbReference type="GO" id="GO:0002891">
    <property type="term" value="P:positive regulation of immunoglobulin mediated immune response"/>
    <property type="evidence" value="ECO:0007669"/>
    <property type="project" value="TreeGrafter"/>
</dbReference>
<dbReference type="InterPro" id="IPR036179">
    <property type="entry name" value="Ig-like_dom_sf"/>
</dbReference>
<dbReference type="GO" id="GO:0050839">
    <property type="term" value="F:cell adhesion molecule binding"/>
    <property type="evidence" value="ECO:0007669"/>
    <property type="project" value="TreeGrafter"/>
</dbReference>
<dbReference type="InterPro" id="IPR007110">
    <property type="entry name" value="Ig-like_dom"/>
</dbReference>
<feature type="domain" description="Ig-like" evidence="1">
    <location>
        <begin position="28"/>
        <end position="102"/>
    </location>
</feature>
<proteinExistence type="predicted"/>
<accession>A0A670I7J1</accession>
<dbReference type="PROSITE" id="PS50835">
    <property type="entry name" value="IG_LIKE"/>
    <property type="match status" value="1"/>
</dbReference>
<dbReference type="AlphaFoldDB" id="A0A670I7J1"/>
<reference evidence="2 3" key="1">
    <citation type="journal article" date="2019" name="Proc. Natl. Acad. Sci. U.S.A.">
        <title>Regulatory changes in pterin and carotenoid genes underlie balanced color polymorphisms in the wall lizard.</title>
        <authorList>
            <person name="Andrade P."/>
            <person name="Pinho C."/>
            <person name="Perez I de Lanuza G."/>
            <person name="Afonso S."/>
            <person name="Brejcha J."/>
            <person name="Rubin C.J."/>
            <person name="Wallerman O."/>
            <person name="Pereira P."/>
            <person name="Sabatino S.J."/>
            <person name="Bellati A."/>
            <person name="Pellitteri-Rosa D."/>
            <person name="Bosakova Z."/>
            <person name="Bunikis I."/>
            <person name="Carretero M.A."/>
            <person name="Feiner N."/>
            <person name="Marsik P."/>
            <person name="Pauperio F."/>
            <person name="Salvi D."/>
            <person name="Soler L."/>
            <person name="While G.M."/>
            <person name="Uller T."/>
            <person name="Font E."/>
            <person name="Andersson L."/>
            <person name="Carneiro M."/>
        </authorList>
    </citation>
    <scope>NUCLEOTIDE SEQUENCE</scope>
</reference>
<keyword evidence="3" id="KW-1185">Reference proteome</keyword>
<dbReference type="GeneTree" id="ENSGT00500000044993"/>
<evidence type="ECO:0000313" key="2">
    <source>
        <dbReference type="Ensembl" id="ENSPMRP00000007653.1"/>
    </source>
</evidence>
<organism evidence="2 3">
    <name type="scientific">Podarcis muralis</name>
    <name type="common">Wall lizard</name>
    <name type="synonym">Lacerta muralis</name>
    <dbReference type="NCBI Taxonomy" id="64176"/>
    <lineage>
        <taxon>Eukaryota</taxon>
        <taxon>Metazoa</taxon>
        <taxon>Chordata</taxon>
        <taxon>Craniata</taxon>
        <taxon>Vertebrata</taxon>
        <taxon>Euteleostomi</taxon>
        <taxon>Lepidosauria</taxon>
        <taxon>Squamata</taxon>
        <taxon>Bifurcata</taxon>
        <taxon>Unidentata</taxon>
        <taxon>Episquamata</taxon>
        <taxon>Laterata</taxon>
        <taxon>Lacertibaenia</taxon>
        <taxon>Lacertidae</taxon>
        <taxon>Podarcis</taxon>
    </lineage>
</organism>
<dbReference type="Gene3D" id="2.60.40.10">
    <property type="entry name" value="Immunoglobulins"/>
    <property type="match status" value="1"/>
</dbReference>
<dbReference type="PANTHER" id="PTHR47011:SF1">
    <property type="entry name" value="CD226 ANTIGEN"/>
    <property type="match status" value="1"/>
</dbReference>
<dbReference type="SMART" id="SM00406">
    <property type="entry name" value="IGv"/>
    <property type="match status" value="1"/>
</dbReference>
<dbReference type="GO" id="GO:0002729">
    <property type="term" value="P:positive regulation of natural killer cell cytokine production"/>
    <property type="evidence" value="ECO:0007669"/>
    <property type="project" value="InterPro"/>
</dbReference>
<protein>
    <recommendedName>
        <fullName evidence="1">Ig-like domain-containing protein</fullName>
    </recommendedName>
</protein>
<dbReference type="InterPro" id="IPR013783">
    <property type="entry name" value="Ig-like_fold"/>
</dbReference>
<dbReference type="GO" id="GO:0009897">
    <property type="term" value="C:external side of plasma membrane"/>
    <property type="evidence" value="ECO:0007669"/>
    <property type="project" value="TreeGrafter"/>
</dbReference>
<evidence type="ECO:0000259" key="1">
    <source>
        <dbReference type="PROSITE" id="PS50835"/>
    </source>
</evidence>
<dbReference type="SUPFAM" id="SSF48726">
    <property type="entry name" value="Immunoglobulin"/>
    <property type="match status" value="1"/>
</dbReference>
<dbReference type="InterPro" id="IPR042842">
    <property type="entry name" value="CD226"/>
</dbReference>
<reference evidence="2" key="3">
    <citation type="submission" date="2025-09" db="UniProtKB">
        <authorList>
            <consortium name="Ensembl"/>
        </authorList>
    </citation>
    <scope>IDENTIFICATION</scope>
</reference>
<dbReference type="InterPro" id="IPR013106">
    <property type="entry name" value="Ig_V-set"/>
</dbReference>
<dbReference type="Pfam" id="PF07686">
    <property type="entry name" value="V-set"/>
    <property type="match status" value="1"/>
</dbReference>
<reference evidence="2" key="2">
    <citation type="submission" date="2025-08" db="UniProtKB">
        <authorList>
            <consortium name="Ensembl"/>
        </authorList>
    </citation>
    <scope>IDENTIFICATION</scope>
</reference>
<name>A0A670I7J1_PODMU</name>
<sequence>MDYLAFFIVAVLQSYQREHVDSTVKLASAMTLECVFPKAANIVQMFWRKEERKENIAVFKLPDQLHISSRYKDRVSVTNDTSNIKSLVFNSTTGEDTGFYLCSFHTFPLGIWKKRIQVVQSGNFEPRNLSYRHMIAEPGANVNFTYGPDPETTLYQVKWKRIYTDHVDFIVQCDKSGTAVYASDSGMYSCSYIGTNVMEGINFLPQHLLTYIAIFLERKSPPLSSTPIPSNILFSTVVRVPDLKENFQASLTENA</sequence>